<evidence type="ECO:0000256" key="4">
    <source>
        <dbReference type="ARBA" id="ARBA00022475"/>
    </source>
</evidence>
<dbReference type="SUPFAM" id="SSF55874">
    <property type="entry name" value="ATPase domain of HSP90 chaperone/DNA topoisomerase II/histidine kinase"/>
    <property type="match status" value="1"/>
</dbReference>
<feature type="transmembrane region" description="Helical" evidence="20">
    <location>
        <begin position="44"/>
        <end position="60"/>
    </location>
</feature>
<dbReference type="PANTHER" id="PTHR45339:SF1">
    <property type="entry name" value="HYBRID SIGNAL TRANSDUCTION HISTIDINE KINASE J"/>
    <property type="match status" value="1"/>
</dbReference>
<proteinExistence type="predicted"/>
<evidence type="ECO:0000256" key="19">
    <source>
        <dbReference type="SAM" id="MobiDB-lite"/>
    </source>
</evidence>
<evidence type="ECO:0000256" key="17">
    <source>
        <dbReference type="PROSITE-ProRule" id="PRU00169"/>
    </source>
</evidence>
<evidence type="ECO:0000256" key="7">
    <source>
        <dbReference type="ARBA" id="ARBA00022692"/>
    </source>
</evidence>
<feature type="modified residue" description="4-aspartylphosphate" evidence="17">
    <location>
        <position position="511"/>
    </location>
</feature>
<evidence type="ECO:0000256" key="5">
    <source>
        <dbReference type="ARBA" id="ARBA00022553"/>
    </source>
</evidence>
<dbReference type="RefSeq" id="WP_050428612.1">
    <property type="nucleotide sequence ID" value="NZ_CP012159.1"/>
</dbReference>
<evidence type="ECO:0000259" key="22">
    <source>
        <dbReference type="PROSITE" id="PS50110"/>
    </source>
</evidence>
<keyword evidence="8" id="KW-0547">Nucleotide-binding</keyword>
<feature type="compositionally biased region" description="Low complexity" evidence="19">
    <location>
        <begin position="755"/>
        <end position="778"/>
    </location>
</feature>
<dbReference type="InterPro" id="IPR001789">
    <property type="entry name" value="Sig_transdc_resp-reg_receiver"/>
</dbReference>
<dbReference type="GO" id="GO:0005886">
    <property type="term" value="C:plasma membrane"/>
    <property type="evidence" value="ECO:0007669"/>
    <property type="project" value="UniProtKB-SubCell"/>
</dbReference>
<dbReference type="AlphaFoldDB" id="A0A0K1E5B0"/>
<evidence type="ECO:0000313" key="24">
    <source>
        <dbReference type="EMBL" id="AKT36039.1"/>
    </source>
</evidence>
<dbReference type="STRING" id="52.CMC5_001510"/>
<organism evidence="24 25">
    <name type="scientific">Chondromyces crocatus</name>
    <dbReference type="NCBI Taxonomy" id="52"/>
    <lineage>
        <taxon>Bacteria</taxon>
        <taxon>Pseudomonadati</taxon>
        <taxon>Myxococcota</taxon>
        <taxon>Polyangia</taxon>
        <taxon>Polyangiales</taxon>
        <taxon>Polyangiaceae</taxon>
        <taxon>Chondromyces</taxon>
    </lineage>
</organism>
<feature type="modified residue" description="Phosphohistidine" evidence="16">
    <location>
        <position position="838"/>
    </location>
</feature>
<feature type="domain" description="Response regulatory" evidence="22">
    <location>
        <begin position="456"/>
        <end position="578"/>
    </location>
</feature>
<name>A0A0K1E5B0_CHOCO</name>
<evidence type="ECO:0000256" key="10">
    <source>
        <dbReference type="ARBA" id="ARBA00022840"/>
    </source>
</evidence>
<comment type="subunit">
    <text evidence="14">At low DSF concentrations, interacts with RpfF.</text>
</comment>
<evidence type="ECO:0000256" key="13">
    <source>
        <dbReference type="ARBA" id="ARBA00023136"/>
    </source>
</evidence>
<reference evidence="24 25" key="1">
    <citation type="submission" date="2015-07" db="EMBL/GenBank/DDBJ databases">
        <title>Genome analysis of myxobacterium Chondromyces crocatus Cm c5 reveals a high potential for natural compound synthesis and the genetic basis for the loss of fruiting body formation.</title>
        <authorList>
            <person name="Zaburannyi N."/>
            <person name="Bunk B."/>
            <person name="Maier J."/>
            <person name="Overmann J."/>
            <person name="Mueller R."/>
        </authorList>
    </citation>
    <scope>NUCLEOTIDE SEQUENCE [LARGE SCALE GENOMIC DNA]</scope>
    <source>
        <strain evidence="24 25">Cm c5</strain>
    </source>
</reference>
<dbReference type="GO" id="GO:0005524">
    <property type="term" value="F:ATP binding"/>
    <property type="evidence" value="ECO:0007669"/>
    <property type="project" value="UniProtKB-KW"/>
</dbReference>
<dbReference type="CDD" id="cd00088">
    <property type="entry name" value="HPT"/>
    <property type="match status" value="1"/>
</dbReference>
<dbReference type="Gene3D" id="3.40.50.2300">
    <property type="match status" value="2"/>
</dbReference>
<keyword evidence="6" id="KW-0808">Transferase</keyword>
<keyword evidence="18" id="KW-0175">Coiled coil</keyword>
<dbReference type="InterPro" id="IPR036641">
    <property type="entry name" value="HPT_dom_sf"/>
</dbReference>
<dbReference type="Gene3D" id="1.20.120.160">
    <property type="entry name" value="HPT domain"/>
    <property type="match status" value="1"/>
</dbReference>
<feature type="region of interest" description="Disordered" evidence="19">
    <location>
        <begin position="724"/>
        <end position="783"/>
    </location>
</feature>
<dbReference type="InterPro" id="IPR003661">
    <property type="entry name" value="HisK_dim/P_dom"/>
</dbReference>
<evidence type="ECO:0000259" key="23">
    <source>
        <dbReference type="PROSITE" id="PS50894"/>
    </source>
</evidence>
<dbReference type="Pfam" id="PF00512">
    <property type="entry name" value="HisKA"/>
    <property type="match status" value="1"/>
</dbReference>
<dbReference type="SUPFAM" id="SSF52172">
    <property type="entry name" value="CheY-like"/>
    <property type="match status" value="2"/>
</dbReference>
<keyword evidence="12" id="KW-0902">Two-component regulatory system</keyword>
<comment type="subcellular location">
    <subcellularLocation>
        <location evidence="2">Cell membrane</location>
        <topology evidence="2">Multi-pass membrane protein</topology>
    </subcellularLocation>
</comment>
<dbReference type="FunFam" id="1.10.287.130:FF:000002">
    <property type="entry name" value="Two-component osmosensing histidine kinase"/>
    <property type="match status" value="1"/>
</dbReference>
<evidence type="ECO:0000256" key="8">
    <source>
        <dbReference type="ARBA" id="ARBA00022741"/>
    </source>
</evidence>
<dbReference type="KEGG" id="ccro:CMC5_001510"/>
<dbReference type="InterPro" id="IPR011006">
    <property type="entry name" value="CheY-like_superfamily"/>
</dbReference>
<evidence type="ECO:0000256" key="15">
    <source>
        <dbReference type="ARBA" id="ARBA00068150"/>
    </source>
</evidence>
<dbReference type="InterPro" id="IPR003594">
    <property type="entry name" value="HATPase_dom"/>
</dbReference>
<dbReference type="FunFam" id="3.30.565.10:FF:000010">
    <property type="entry name" value="Sensor histidine kinase RcsC"/>
    <property type="match status" value="1"/>
</dbReference>
<dbReference type="SMART" id="SM00073">
    <property type="entry name" value="HPT"/>
    <property type="match status" value="1"/>
</dbReference>
<dbReference type="Proteomes" id="UP000067626">
    <property type="component" value="Chromosome"/>
</dbReference>
<dbReference type="PROSITE" id="PS50894">
    <property type="entry name" value="HPT"/>
    <property type="match status" value="1"/>
</dbReference>
<protein>
    <recommendedName>
        <fullName evidence="15">Sensory/regulatory protein RpfC</fullName>
        <ecNumber evidence="3">2.7.13.3</ecNumber>
    </recommendedName>
</protein>
<keyword evidence="13 20" id="KW-0472">Membrane</keyword>
<dbReference type="InterPro" id="IPR036890">
    <property type="entry name" value="HATPase_C_sf"/>
</dbReference>
<dbReference type="Pfam" id="PF00072">
    <property type="entry name" value="Response_reg"/>
    <property type="match status" value="2"/>
</dbReference>
<comment type="catalytic activity">
    <reaction evidence="1">
        <text>ATP + protein L-histidine = ADP + protein N-phospho-L-histidine.</text>
        <dbReference type="EC" id="2.7.13.3"/>
    </reaction>
</comment>
<evidence type="ECO:0000256" key="20">
    <source>
        <dbReference type="SAM" id="Phobius"/>
    </source>
</evidence>
<dbReference type="GO" id="GO:0000155">
    <property type="term" value="F:phosphorelay sensor kinase activity"/>
    <property type="evidence" value="ECO:0007669"/>
    <property type="project" value="InterPro"/>
</dbReference>
<dbReference type="PROSITE" id="PS50109">
    <property type="entry name" value="HIS_KIN"/>
    <property type="match status" value="1"/>
</dbReference>
<dbReference type="CDD" id="cd00082">
    <property type="entry name" value="HisKA"/>
    <property type="match status" value="1"/>
</dbReference>
<sequence>MPEASDPSARAVVDSGPIDPPVTSRGPATRVFRAVLLSRRARELVGPAVTAAVALTIALLDKINWHVPNPPAILSMLIVFAAFVGGMRSGLVTAAITSFYLASYYSDSGEPFVYVYNDDNLLRVIVTLVTTPAMAFMAGIAKRRADAMGEESLQREREHSASLRALLERRRQAEEELSRAKEAAETASRAKSEFLASVSHEIRTPMNGIIGMTTLALQTELTREQREFLEMVKVSGEALLSIINEVLDFSKIEAGKMELEPLPFDMSEVVGDAMKTLAFRTHEKGLELAYEIEPEVPEVLIGDALRLRQVLINLVGNAVKFTPVGEVVVRVGVDERLPAERRPARKLAGVDEKDLGDEVMLHVRVSDTGIGIAPEKQQRVFEAFAQADGSTTRKYGGTGLGLTISARLVEMMEGAIWIESEVGRGSTFHFTAKLRAVERPARSLRVPVPSELSGTRVLIADDNATNRAILERMVQGWGAEPVMVDSGAAAIAALEAPQVGNEPPFELLILDAKMPRVDGFGVAERARKLYGPKARMILLLSSAVVHADTARARELGVFTVMTKPVKPSALLEAALQALGIRAPISLQGEERRRAGPKARGLRVLVAEDNIINQKLMRRWLESQSHRVHVVENGRVAVEMLAREHFDVALLDVEMPEMDGLQAARAIRAREKREGGRRVPLIVVTAYAMKGDRERCLAEGFDAYVSKPVQVEELYEAIDHLAAPAQETSHEPAPVISLAGPSSEPGHLIAAQATTGAPVSASPGAAASPASGEGGIPPSTARQEAVSFDREKALSRVGHDEELLQELVEVFLEERPRWMVEVDAALVAGDAKRLQRAAHTVKGSVDNFGATATWSAALRLEQLARAGELGAAPEAAATLHASLGRLATDLRALLTELQGGDAPTTQQREV</sequence>
<feature type="region of interest" description="Disordered" evidence="19">
    <location>
        <begin position="1"/>
        <end position="25"/>
    </location>
</feature>
<dbReference type="EC" id="2.7.13.3" evidence="3"/>
<dbReference type="CDD" id="cd16922">
    <property type="entry name" value="HATPase_EvgS-ArcB-TorS-like"/>
    <property type="match status" value="1"/>
</dbReference>
<dbReference type="Pfam" id="PF01627">
    <property type="entry name" value="Hpt"/>
    <property type="match status" value="1"/>
</dbReference>
<dbReference type="Gene3D" id="1.10.287.130">
    <property type="match status" value="1"/>
</dbReference>
<evidence type="ECO:0000256" key="14">
    <source>
        <dbReference type="ARBA" id="ARBA00064003"/>
    </source>
</evidence>
<keyword evidence="4" id="KW-1003">Cell membrane</keyword>
<feature type="transmembrane region" description="Helical" evidence="20">
    <location>
        <begin position="121"/>
        <end position="141"/>
    </location>
</feature>
<dbReference type="Gene3D" id="3.30.565.10">
    <property type="entry name" value="Histidine kinase-like ATPase, C-terminal domain"/>
    <property type="match status" value="1"/>
</dbReference>
<dbReference type="EMBL" id="CP012159">
    <property type="protein sequence ID" value="AKT36039.1"/>
    <property type="molecule type" value="Genomic_DNA"/>
</dbReference>
<feature type="domain" description="Histidine kinase" evidence="21">
    <location>
        <begin position="197"/>
        <end position="436"/>
    </location>
</feature>
<evidence type="ECO:0000256" key="16">
    <source>
        <dbReference type="PROSITE-ProRule" id="PRU00110"/>
    </source>
</evidence>
<dbReference type="InterPro" id="IPR005467">
    <property type="entry name" value="His_kinase_dom"/>
</dbReference>
<evidence type="ECO:0000259" key="21">
    <source>
        <dbReference type="PROSITE" id="PS50109"/>
    </source>
</evidence>
<feature type="coiled-coil region" evidence="18">
    <location>
        <begin position="156"/>
        <end position="193"/>
    </location>
</feature>
<feature type="domain" description="HPt" evidence="23">
    <location>
        <begin position="799"/>
        <end position="892"/>
    </location>
</feature>
<evidence type="ECO:0000256" key="6">
    <source>
        <dbReference type="ARBA" id="ARBA00022679"/>
    </source>
</evidence>
<dbReference type="InterPro" id="IPR008207">
    <property type="entry name" value="Sig_transdc_His_kin_Hpt_dom"/>
</dbReference>
<dbReference type="SMART" id="SM00388">
    <property type="entry name" value="HisKA"/>
    <property type="match status" value="1"/>
</dbReference>
<dbReference type="PROSITE" id="PS50110">
    <property type="entry name" value="RESPONSE_REGULATORY"/>
    <property type="match status" value="2"/>
</dbReference>
<dbReference type="InterPro" id="IPR004358">
    <property type="entry name" value="Sig_transdc_His_kin-like_C"/>
</dbReference>
<feature type="modified residue" description="4-aspartylphosphate" evidence="17">
    <location>
        <position position="651"/>
    </location>
</feature>
<feature type="transmembrane region" description="Helical" evidence="20">
    <location>
        <begin position="72"/>
        <end position="101"/>
    </location>
</feature>
<dbReference type="InterPro" id="IPR036097">
    <property type="entry name" value="HisK_dim/P_sf"/>
</dbReference>
<evidence type="ECO:0000256" key="9">
    <source>
        <dbReference type="ARBA" id="ARBA00022777"/>
    </source>
</evidence>
<keyword evidence="9" id="KW-0418">Kinase</keyword>
<keyword evidence="11 20" id="KW-1133">Transmembrane helix</keyword>
<dbReference type="SUPFAM" id="SSF47226">
    <property type="entry name" value="Histidine-containing phosphotransfer domain, HPT domain"/>
    <property type="match status" value="1"/>
</dbReference>
<keyword evidence="10" id="KW-0067">ATP-binding</keyword>
<evidence type="ECO:0000313" key="25">
    <source>
        <dbReference type="Proteomes" id="UP000067626"/>
    </source>
</evidence>
<feature type="domain" description="Response regulatory" evidence="22">
    <location>
        <begin position="602"/>
        <end position="721"/>
    </location>
</feature>
<evidence type="ECO:0000256" key="18">
    <source>
        <dbReference type="SAM" id="Coils"/>
    </source>
</evidence>
<dbReference type="SMART" id="SM00448">
    <property type="entry name" value="REC"/>
    <property type="match status" value="2"/>
</dbReference>
<dbReference type="CDD" id="cd17546">
    <property type="entry name" value="REC_hyHK_CKI1_RcsC-like"/>
    <property type="match status" value="1"/>
</dbReference>
<dbReference type="PANTHER" id="PTHR45339">
    <property type="entry name" value="HYBRID SIGNAL TRANSDUCTION HISTIDINE KINASE J"/>
    <property type="match status" value="1"/>
</dbReference>
<dbReference type="OrthoDB" id="9758705at2"/>
<keyword evidence="7 20" id="KW-0812">Transmembrane</keyword>
<dbReference type="SUPFAM" id="SSF47384">
    <property type="entry name" value="Homodimeric domain of signal transducing histidine kinase"/>
    <property type="match status" value="1"/>
</dbReference>
<evidence type="ECO:0000256" key="3">
    <source>
        <dbReference type="ARBA" id="ARBA00012438"/>
    </source>
</evidence>
<accession>A0A0K1E5B0</accession>
<keyword evidence="25" id="KW-1185">Reference proteome</keyword>
<evidence type="ECO:0000256" key="12">
    <source>
        <dbReference type="ARBA" id="ARBA00023012"/>
    </source>
</evidence>
<evidence type="ECO:0000256" key="2">
    <source>
        <dbReference type="ARBA" id="ARBA00004651"/>
    </source>
</evidence>
<dbReference type="Pfam" id="PF02518">
    <property type="entry name" value="HATPase_c"/>
    <property type="match status" value="1"/>
</dbReference>
<dbReference type="PATRIC" id="fig|52.7.peg.162"/>
<evidence type="ECO:0000256" key="11">
    <source>
        <dbReference type="ARBA" id="ARBA00022989"/>
    </source>
</evidence>
<dbReference type="PRINTS" id="PR00344">
    <property type="entry name" value="BCTRLSENSOR"/>
</dbReference>
<dbReference type="SMART" id="SM00387">
    <property type="entry name" value="HATPase_c"/>
    <property type="match status" value="1"/>
</dbReference>
<keyword evidence="5 17" id="KW-0597">Phosphoprotein</keyword>
<gene>
    <name evidence="24" type="ORF">CMC5_001510</name>
</gene>
<evidence type="ECO:0000256" key="1">
    <source>
        <dbReference type="ARBA" id="ARBA00000085"/>
    </source>
</evidence>